<reference evidence="2" key="2">
    <citation type="journal article" date="2015" name="Data Brief">
        <title>Shoot transcriptome of the giant reed, Arundo donax.</title>
        <authorList>
            <person name="Barrero R.A."/>
            <person name="Guerrero F.D."/>
            <person name="Moolhuijzen P."/>
            <person name="Goolsby J.A."/>
            <person name="Tidwell J."/>
            <person name="Bellgard S.E."/>
            <person name="Bellgard M.I."/>
        </authorList>
    </citation>
    <scope>NUCLEOTIDE SEQUENCE</scope>
    <source>
        <tissue evidence="2">Shoot tissue taken approximately 20 cm above the soil surface</tissue>
    </source>
</reference>
<feature type="chain" id="PRO_5002045276" description="Secreted protein" evidence="1">
    <location>
        <begin position="29"/>
        <end position="71"/>
    </location>
</feature>
<accession>A0A0A9HE29</accession>
<organism evidence="2">
    <name type="scientific">Arundo donax</name>
    <name type="common">Giant reed</name>
    <name type="synonym">Donax arundinaceus</name>
    <dbReference type="NCBI Taxonomy" id="35708"/>
    <lineage>
        <taxon>Eukaryota</taxon>
        <taxon>Viridiplantae</taxon>
        <taxon>Streptophyta</taxon>
        <taxon>Embryophyta</taxon>
        <taxon>Tracheophyta</taxon>
        <taxon>Spermatophyta</taxon>
        <taxon>Magnoliopsida</taxon>
        <taxon>Liliopsida</taxon>
        <taxon>Poales</taxon>
        <taxon>Poaceae</taxon>
        <taxon>PACMAD clade</taxon>
        <taxon>Arundinoideae</taxon>
        <taxon>Arundineae</taxon>
        <taxon>Arundo</taxon>
    </lineage>
</organism>
<dbReference type="AlphaFoldDB" id="A0A0A9HE29"/>
<proteinExistence type="predicted"/>
<sequence>MRLLMSIPTWLSLMSLNSLFCMVSSSTAKTRLVALPLLLLLRSPRYCAAMAPEKFLLWATKNAMPLALTSG</sequence>
<feature type="signal peptide" evidence="1">
    <location>
        <begin position="1"/>
        <end position="28"/>
    </location>
</feature>
<dbReference type="EMBL" id="GBRH01162446">
    <property type="protein sequence ID" value="JAE35450.1"/>
    <property type="molecule type" value="Transcribed_RNA"/>
</dbReference>
<evidence type="ECO:0000313" key="2">
    <source>
        <dbReference type="EMBL" id="JAE35450.1"/>
    </source>
</evidence>
<evidence type="ECO:0000256" key="1">
    <source>
        <dbReference type="SAM" id="SignalP"/>
    </source>
</evidence>
<keyword evidence="1" id="KW-0732">Signal</keyword>
<name>A0A0A9HE29_ARUDO</name>
<reference evidence="2" key="1">
    <citation type="submission" date="2014-09" db="EMBL/GenBank/DDBJ databases">
        <authorList>
            <person name="Magalhaes I.L.F."/>
            <person name="Oliveira U."/>
            <person name="Santos F.R."/>
            <person name="Vidigal T.H.D.A."/>
            <person name="Brescovit A.D."/>
            <person name="Santos A.J."/>
        </authorList>
    </citation>
    <scope>NUCLEOTIDE SEQUENCE</scope>
    <source>
        <tissue evidence="2">Shoot tissue taken approximately 20 cm above the soil surface</tissue>
    </source>
</reference>
<protein>
    <recommendedName>
        <fullName evidence="3">Secreted protein</fullName>
    </recommendedName>
</protein>
<evidence type="ECO:0008006" key="3">
    <source>
        <dbReference type="Google" id="ProtNLM"/>
    </source>
</evidence>